<evidence type="ECO:0000256" key="3">
    <source>
        <dbReference type="SAM" id="Coils"/>
    </source>
</evidence>
<comment type="similarity">
    <text evidence="1">Belongs to the N-CoR nuclear receptor corepressors family.</text>
</comment>
<evidence type="ECO:0000256" key="2">
    <source>
        <dbReference type="ARBA" id="ARBA00023054"/>
    </source>
</evidence>
<feature type="compositionally biased region" description="Basic and acidic residues" evidence="4">
    <location>
        <begin position="2105"/>
        <end position="2119"/>
    </location>
</feature>
<feature type="region of interest" description="Disordered" evidence="4">
    <location>
        <begin position="2004"/>
        <end position="2181"/>
    </location>
</feature>
<feature type="region of interest" description="Disordered" evidence="4">
    <location>
        <begin position="805"/>
        <end position="1148"/>
    </location>
</feature>
<feature type="coiled-coil region" evidence="3">
    <location>
        <begin position="149"/>
        <end position="183"/>
    </location>
</feature>
<dbReference type="InterPro" id="IPR017930">
    <property type="entry name" value="Myb_dom"/>
</dbReference>
<dbReference type="PANTHER" id="PTHR13992">
    <property type="entry name" value="NUCLEAR RECEPTOR CO-REPRESSOR RELATED NCOR"/>
    <property type="match status" value="1"/>
</dbReference>
<evidence type="ECO:0000259" key="5">
    <source>
        <dbReference type="PROSITE" id="PS50090"/>
    </source>
</evidence>
<feature type="compositionally biased region" description="Basic and acidic residues" evidence="4">
    <location>
        <begin position="1826"/>
        <end position="1835"/>
    </location>
</feature>
<feature type="compositionally biased region" description="Low complexity" evidence="4">
    <location>
        <begin position="472"/>
        <end position="481"/>
    </location>
</feature>
<dbReference type="InterPro" id="IPR009057">
    <property type="entry name" value="Homeodomain-like_sf"/>
</dbReference>
<feature type="compositionally biased region" description="Acidic residues" evidence="4">
    <location>
        <begin position="834"/>
        <end position="847"/>
    </location>
</feature>
<feature type="compositionally biased region" description="Basic and acidic residues" evidence="4">
    <location>
        <begin position="1023"/>
        <end position="1052"/>
    </location>
</feature>
<feature type="compositionally biased region" description="Polar residues" evidence="4">
    <location>
        <begin position="2515"/>
        <end position="2530"/>
    </location>
</feature>
<dbReference type="PROSITE" id="PS51294">
    <property type="entry name" value="HTH_MYB"/>
    <property type="match status" value="1"/>
</dbReference>
<feature type="compositionally biased region" description="Low complexity" evidence="4">
    <location>
        <begin position="2054"/>
        <end position="2075"/>
    </location>
</feature>
<feature type="region of interest" description="Disordered" evidence="4">
    <location>
        <begin position="1853"/>
        <end position="1958"/>
    </location>
</feature>
<dbReference type="PROSITE" id="PS50090">
    <property type="entry name" value="MYB_LIKE"/>
    <property type="match status" value="1"/>
</dbReference>
<feature type="region of interest" description="Disordered" evidence="4">
    <location>
        <begin position="465"/>
        <end position="572"/>
    </location>
</feature>
<evidence type="ECO:0008006" key="10">
    <source>
        <dbReference type="Google" id="ProtNLM"/>
    </source>
</evidence>
<feature type="domain" description="Myb-like" evidence="5">
    <location>
        <begin position="741"/>
        <end position="791"/>
    </location>
</feature>
<feature type="compositionally biased region" description="Basic and acidic residues" evidence="4">
    <location>
        <begin position="1742"/>
        <end position="1752"/>
    </location>
</feature>
<dbReference type="Pfam" id="PF00249">
    <property type="entry name" value="Myb_DNA-binding"/>
    <property type="match status" value="1"/>
</dbReference>
<dbReference type="PROSITE" id="PS51293">
    <property type="entry name" value="SANT"/>
    <property type="match status" value="2"/>
</dbReference>
<feature type="domain" description="SANT" evidence="6">
    <location>
        <begin position="744"/>
        <end position="795"/>
    </location>
</feature>
<feature type="compositionally biased region" description="Low complexity" evidence="4">
    <location>
        <begin position="2389"/>
        <end position="2406"/>
    </location>
</feature>
<comment type="caution">
    <text evidence="8">The sequence shown here is derived from an EMBL/GenBank/DDBJ whole genome shotgun (WGS) entry which is preliminary data.</text>
</comment>
<feature type="compositionally biased region" description="Basic and acidic residues" evidence="4">
    <location>
        <begin position="866"/>
        <end position="887"/>
    </location>
</feature>
<feature type="compositionally biased region" description="Polar residues" evidence="4">
    <location>
        <begin position="2036"/>
        <end position="2053"/>
    </location>
</feature>
<feature type="compositionally biased region" description="Basic and acidic residues" evidence="4">
    <location>
        <begin position="805"/>
        <end position="814"/>
    </location>
</feature>
<sequence length="2716" mass="297081">MKPVKQKDGDRPDYRDQRYGEMDLPQRHHMSKMQEYKTHRTPVKREGFDHEVARQLTSQQHQLVAPPHHMQGQQVAPPDTAMLYKRPRMSASETSHNELTKPLQIDTRDSDQGMVKREPTYTPQVEAISPTLPQDDSNDDTLPTVKTNKEELLQNIHKVDREISKLESQIAKLKKKQQQLESESFKPHEEKTLTPEPCEVNHRSIPQVIYAENRKKANEAQSSLAILGPRVDLPLYNQPLDTASYHENKRKHLAFKKRLVLHFKKQHLARKIRERYLTERYDQLMQTWQKKVERGENSAKRRAKDAKTREYFEKVFPEVRKQRELKERFRRVGTKKRGGSYARSEAELEQIVDGLYEQEEEDKKMRSYAIVPPMLLDSRQRRLKVHNRNRLYENPMAEYKELQNVNIWTPGEKRVFRERFFQHPKNFSFIASALERKSSQDCVLHYYMSKKQENYKQMLRKQNVRKRKFGKSAGNSAAANNHFPAESKTDKFDGAKETPSSSAVRESKNDAGKDSEKQTSGCDRGETSGGKKSCPQQEGTGTKEVATSEGKGQHSSEESANSGDTANQNGPHEGGAHDCAVCKTHLQHFGMSRPLTRSNCDLYGFSDMTLTSDMRVCSSCRCRCPVPTCRTPKRKVKRLKLLPSKLAEVSADIRDPIIKELRDLVTRLSLDTLIHKSHPTTKSNRCCVLLDLVKQRVCAVELTTEINKCCPACFNRIARMMGTNPQTNEPLVPQVPDDNSDEIIETSRWTEEEMKIAKQGLRERGRDWVGIAQLVGTKTEAQCKNFYFNYKRKFNLEALVADYKKEKGDEDSKRTVSMSESVASTITAASEESMSSDDDDNGEDNGESSDTASAPSPAPLTAPGDTNHDQKAASWEKKEAGGSEVKSKPATSGATTSAVPAEEKADALGLPGLGNQPLSESQVSLRSNPDYDSSATLSADEGPGGPTHEGTTSGATSSSQTSTHATPSTSAPHVDDRKSDVARTAGEPSTFSTSSLLMTSPHQMVPREHGMRHMPTQPVIPSRRPDLHPQHGRPPFDPEPHSGDRQQLEKRSSPACVRDLINSAIERNLSQPQQNGKDMPVHRKSNDRHDSMLHPVLPPASPVQHNKYGGGTSSGSAQDLSRKEAQRAPSDSDAAHHPMAPPGVRHTASPYVMHPLQFAHARELEAAQDLSWRGRSPHDAFRSDMHRGEPRDYGAPWETPWKSRTGDGGGGGPAPQMMSPPPAHSHHQRPHTDKLYQLANAATEQQRIDKDHLPRGYHNDRSQVTPPALQSSISPYAATPPGGQQQRSCLPRTTIGQPPPLINIKETIEPKMLHEKALPGIQTHPSGGSITHGTPVNQPLPGGGMRGGSISMGTPHYDACPRQPTPPQSRPEGVVSRAAPFGYDHMGRPVAVSHESGVAMRMPMVFDAAAAAAAMNRGMPMMVYPGAVEQMYRRPGFQGMPFMPGVPPGVAGVPGGAAQFADYNSSSRATLMGDFLTAQQMHLQQEAVAQRRDKDRQMSPRGRDMPPAKSPYDPQLHASMPYTTVSTPQGLVAIPHHPVVTQVNSNERPSSRTRSPMPPPSHHPYRDITPPHAPPHENSSPMAWPIVTRHGPLPPQLSPGGMPPGPRPREAYSPGGLPPGARPREAYLPPRQNVIQQHGKPQGSVIMEPRMSPLTSSRVDGHYMIPDSTSPRHMAPSSFDTLVKVASSAPTLSVPHKEAQRLSPTGEKGHRERSSHERPSLEQLEEERWRVEQGRVAALQQQHKESHRDPAHHAPPMPPYDNYKYPPGGPHALDRLEQAVSHAPHGYPPPASTRVKPDVSPPISGAQKPVVPVYGMRRNSGSSEGDGMKPVDHPPRTLTAASLIDAIITNQINRSNDSATAGPETSKPSSNILGLVLPPSVPTSTPSRSQSRSVTTSPDLPKTQVPAPYKPHQKALSRYEAEMASSREEASGDVPMSPKHSPESEASSRSSTRTRSITLGEHIDSIIIQDYNHRKCVPGDPNRQGLIQQEITTNTAIKAFLASSNSSSGSSLCDSSSESPRIRMTLSPSLGHLTPGPQSVDNSRPRSMSVGNTQQQQQASLASPSSPSKVPLPASEGAMPEPRHVSTPPTSVPPHSTPMTPTSKADQHQAIRRLSEVPRPRSYSTGAAGGVTKPPAASFHNNWKLKRAFEQDAEQKPMQSDAHFGRQVSPPSRSPVVLASDEREIVKVARLEASEHAMSQAQNKRLSDVANHQVEPMSPTENFQADSTGSRPTNAENLQAPPAGGSSMSPLDIVESKITELMRAADEASAPSSRPSSTPGSRSASRPSSRPSSRSSCDPRPAVELRSQACSSSVADGSNDGVQWDRRMLHPLDAARYGSPGCADSRDWMHGARSPYRDDARQQRSPRSTVPSSHYYPEDGRVVVSMADHSQASTPTSSVSRSSHSPCLHVDRTSHSPHVSPDSYMHSPRGGAYVHSAPDSRHHHDDSRHARSPKYRQVAAPMLSQSSPPDNLVSASSDRQACGSSSVRVTPGGATTSQHHSVDRCQSSHDRVDESSTSNVSPRSADSPQSDKMVIDETACSADSSASSVRFPVPSSTPTDSSRPSHTGGATFMDVDSQSSGCSSEVDRVTQSNSRCEVGRSGQSPQPSSDSHGGVDSSQYAQYAVISSGSIRRSPQPRSDHVSSLSGGSAKAYSSLASRMMYSALSMPTSSQPSHNSPGPSSPSTTPPVVTGTSSSGREPSPLLSSQYETLTDEDD</sequence>
<dbReference type="Gene3D" id="1.10.10.60">
    <property type="entry name" value="Homeodomain-like"/>
    <property type="match status" value="1"/>
</dbReference>
<feature type="region of interest" description="Disordered" evidence="4">
    <location>
        <begin position="2195"/>
        <end position="2649"/>
    </location>
</feature>
<feature type="compositionally biased region" description="Polar residues" evidence="4">
    <location>
        <begin position="2463"/>
        <end position="2499"/>
    </location>
</feature>
<feature type="compositionally biased region" description="Low complexity" evidence="4">
    <location>
        <begin position="2267"/>
        <end position="2302"/>
    </location>
</feature>
<name>A0AAD9KPT6_RIDPI</name>
<organism evidence="8 9">
    <name type="scientific">Ridgeia piscesae</name>
    <name type="common">Tubeworm</name>
    <dbReference type="NCBI Taxonomy" id="27915"/>
    <lineage>
        <taxon>Eukaryota</taxon>
        <taxon>Metazoa</taxon>
        <taxon>Spiralia</taxon>
        <taxon>Lophotrochozoa</taxon>
        <taxon>Annelida</taxon>
        <taxon>Polychaeta</taxon>
        <taxon>Sedentaria</taxon>
        <taxon>Canalipalpata</taxon>
        <taxon>Sabellida</taxon>
        <taxon>Siboglinidae</taxon>
        <taxon>Ridgeia</taxon>
    </lineage>
</organism>
<evidence type="ECO:0000313" key="8">
    <source>
        <dbReference type="EMBL" id="KAK2175306.1"/>
    </source>
</evidence>
<feature type="compositionally biased region" description="Basic and acidic residues" evidence="4">
    <location>
        <begin position="1489"/>
        <end position="1506"/>
    </location>
</feature>
<reference evidence="8" key="1">
    <citation type="journal article" date="2023" name="Mol. Biol. Evol.">
        <title>Third-Generation Sequencing Reveals the Adaptive Role of the Epigenome in Three Deep-Sea Polychaetes.</title>
        <authorList>
            <person name="Perez M."/>
            <person name="Aroh O."/>
            <person name="Sun Y."/>
            <person name="Lan Y."/>
            <person name="Juniper S.K."/>
            <person name="Young C.R."/>
            <person name="Angers B."/>
            <person name="Qian P.Y."/>
        </authorList>
    </citation>
    <scope>NUCLEOTIDE SEQUENCE</scope>
    <source>
        <strain evidence="8">R07B-5</strain>
    </source>
</reference>
<feature type="compositionally biased region" description="Low complexity" evidence="4">
    <location>
        <begin position="2554"/>
        <end position="2567"/>
    </location>
</feature>
<feature type="compositionally biased region" description="Polar residues" evidence="4">
    <location>
        <begin position="558"/>
        <end position="570"/>
    </location>
</feature>
<dbReference type="GO" id="GO:0032991">
    <property type="term" value="C:protein-containing complex"/>
    <property type="evidence" value="ECO:0007669"/>
    <property type="project" value="UniProtKB-ARBA"/>
</dbReference>
<feature type="compositionally biased region" description="Low complexity" evidence="4">
    <location>
        <begin position="848"/>
        <end position="863"/>
    </location>
</feature>
<feature type="compositionally biased region" description="Low complexity" evidence="4">
    <location>
        <begin position="1947"/>
        <end position="1958"/>
    </location>
</feature>
<feature type="compositionally biased region" description="Polar residues" evidence="4">
    <location>
        <begin position="2219"/>
        <end position="2237"/>
    </location>
</feature>
<dbReference type="InterPro" id="IPR017884">
    <property type="entry name" value="SANT_dom"/>
</dbReference>
<dbReference type="Proteomes" id="UP001209878">
    <property type="component" value="Unassembled WGS sequence"/>
</dbReference>
<feature type="compositionally biased region" description="Low complexity" evidence="4">
    <location>
        <begin position="989"/>
        <end position="1000"/>
    </location>
</feature>
<feature type="compositionally biased region" description="Basic and acidic residues" evidence="4">
    <location>
        <begin position="1917"/>
        <end position="1930"/>
    </location>
</feature>
<dbReference type="EMBL" id="JAODUO010000738">
    <property type="protein sequence ID" value="KAK2175306.1"/>
    <property type="molecule type" value="Genomic_DNA"/>
</dbReference>
<feature type="domain" description="HTH myb-type" evidence="7">
    <location>
        <begin position="741"/>
        <end position="795"/>
    </location>
</feature>
<feature type="region of interest" description="Disordered" evidence="4">
    <location>
        <begin position="1539"/>
        <end position="1676"/>
    </location>
</feature>
<dbReference type="GO" id="GO:0000785">
    <property type="term" value="C:chromatin"/>
    <property type="evidence" value="ECO:0007669"/>
    <property type="project" value="TreeGrafter"/>
</dbReference>
<feature type="domain" description="SANT" evidence="6">
    <location>
        <begin position="403"/>
        <end position="454"/>
    </location>
</feature>
<proteinExistence type="inferred from homology"/>
<feature type="compositionally biased region" description="Basic and acidic residues" evidence="4">
    <location>
        <begin position="2438"/>
        <end position="2449"/>
    </location>
</feature>
<feature type="compositionally biased region" description="Polar residues" evidence="4">
    <location>
        <begin position="815"/>
        <end position="828"/>
    </location>
</feature>
<dbReference type="PANTHER" id="PTHR13992:SF39">
    <property type="entry name" value="SMRTER, ISOFORM G"/>
    <property type="match status" value="1"/>
</dbReference>
<feature type="compositionally biased region" description="Basic and acidic residues" evidence="4">
    <location>
        <begin position="1176"/>
        <end position="1192"/>
    </location>
</feature>
<feature type="compositionally biased region" description="Basic and acidic residues" evidence="4">
    <location>
        <begin position="2500"/>
        <end position="2514"/>
    </location>
</feature>
<dbReference type="GO" id="GO:0005654">
    <property type="term" value="C:nucleoplasm"/>
    <property type="evidence" value="ECO:0007669"/>
    <property type="project" value="UniProtKB-ARBA"/>
</dbReference>
<feature type="compositionally biased region" description="Basic and acidic residues" evidence="4">
    <location>
        <begin position="485"/>
        <end position="496"/>
    </location>
</feature>
<feature type="region of interest" description="Disordered" evidence="4">
    <location>
        <begin position="1688"/>
        <end position="1838"/>
    </location>
</feature>
<feature type="compositionally biased region" description="Low complexity" evidence="4">
    <location>
        <begin position="2004"/>
        <end position="2019"/>
    </location>
</feature>
<feature type="compositionally biased region" description="Low complexity" evidence="4">
    <location>
        <begin position="2670"/>
        <end position="2697"/>
    </location>
</feature>
<feature type="compositionally biased region" description="Polar residues" evidence="4">
    <location>
        <begin position="889"/>
        <end position="898"/>
    </location>
</feature>
<feature type="compositionally biased region" description="Polar residues" evidence="4">
    <location>
        <begin position="2363"/>
        <end position="2372"/>
    </location>
</feature>
<feature type="compositionally biased region" description="Basic and acidic residues" evidence="4">
    <location>
        <begin position="1707"/>
        <end position="1733"/>
    </location>
</feature>
<gene>
    <name evidence="8" type="ORF">NP493_736g04002</name>
</gene>
<feature type="compositionally biased region" description="Polar residues" evidence="4">
    <location>
        <begin position="2576"/>
        <end position="2647"/>
    </location>
</feature>
<dbReference type="SMART" id="SM00717">
    <property type="entry name" value="SANT"/>
    <property type="match status" value="2"/>
</dbReference>
<feature type="compositionally biased region" description="Low complexity" evidence="4">
    <location>
        <begin position="948"/>
        <end position="972"/>
    </location>
</feature>
<evidence type="ECO:0000313" key="9">
    <source>
        <dbReference type="Proteomes" id="UP001209878"/>
    </source>
</evidence>
<feature type="compositionally biased region" description="Basic and acidic residues" evidence="4">
    <location>
        <begin position="2254"/>
        <end position="2266"/>
    </location>
</feature>
<feature type="compositionally biased region" description="Pro residues" evidence="4">
    <location>
        <begin position="1592"/>
        <end position="1606"/>
    </location>
</feature>
<evidence type="ECO:0000256" key="4">
    <source>
        <dbReference type="SAM" id="MobiDB-lite"/>
    </source>
</evidence>
<feature type="compositionally biased region" description="Basic and acidic residues" evidence="4">
    <location>
        <begin position="505"/>
        <end position="517"/>
    </location>
</feature>
<feature type="region of interest" description="Disordered" evidence="4">
    <location>
        <begin position="1252"/>
        <end position="1301"/>
    </location>
</feature>
<dbReference type="Gene3D" id="1.20.5.430">
    <property type="match status" value="1"/>
</dbReference>
<feature type="compositionally biased region" description="Polar residues" evidence="4">
    <location>
        <begin position="1262"/>
        <end position="1274"/>
    </location>
</feature>
<dbReference type="SUPFAM" id="SSF46689">
    <property type="entry name" value="Homeodomain-like"/>
    <property type="match status" value="2"/>
</dbReference>
<dbReference type="InterPro" id="IPR031557">
    <property type="entry name" value="N-CoR_GPS2_interact"/>
</dbReference>
<evidence type="ECO:0000259" key="6">
    <source>
        <dbReference type="PROSITE" id="PS51293"/>
    </source>
</evidence>
<protein>
    <recommendedName>
        <fullName evidence="10">Nuclear receptor corepressor 1</fullName>
    </recommendedName>
</protein>
<feature type="region of interest" description="Disordered" evidence="4">
    <location>
        <begin position="1485"/>
        <end position="1522"/>
    </location>
</feature>
<feature type="compositionally biased region" description="Basic and acidic residues" evidence="4">
    <location>
        <begin position="2344"/>
        <end position="2362"/>
    </location>
</feature>
<dbReference type="Gene3D" id="1.20.58.1880">
    <property type="match status" value="1"/>
</dbReference>
<evidence type="ECO:0000259" key="7">
    <source>
        <dbReference type="PROSITE" id="PS51294"/>
    </source>
</evidence>
<feature type="compositionally biased region" description="Low complexity" evidence="4">
    <location>
        <begin position="1882"/>
        <end position="1898"/>
    </location>
</feature>
<accession>A0AAD9KPT6</accession>
<feature type="region of interest" description="Disordered" evidence="4">
    <location>
        <begin position="1"/>
        <end position="40"/>
    </location>
</feature>
<dbReference type="CDD" id="cd00167">
    <property type="entry name" value="SANT"/>
    <property type="match status" value="2"/>
</dbReference>
<evidence type="ECO:0000256" key="1">
    <source>
        <dbReference type="ARBA" id="ARBA00010097"/>
    </source>
</evidence>
<feature type="compositionally biased region" description="Basic and acidic residues" evidence="4">
    <location>
        <begin position="1252"/>
        <end position="1261"/>
    </location>
</feature>
<dbReference type="GO" id="GO:0006357">
    <property type="term" value="P:regulation of transcription by RNA polymerase II"/>
    <property type="evidence" value="ECO:0007669"/>
    <property type="project" value="TreeGrafter"/>
</dbReference>
<keyword evidence="2 3" id="KW-0175">Coiled coil</keyword>
<dbReference type="InterPro" id="IPR051571">
    <property type="entry name" value="N-CoR_corepressor"/>
</dbReference>
<feature type="region of interest" description="Disordered" evidence="4">
    <location>
        <begin position="1170"/>
        <end position="1231"/>
    </location>
</feature>
<feature type="region of interest" description="Disordered" evidence="4">
    <location>
        <begin position="2664"/>
        <end position="2716"/>
    </location>
</feature>
<dbReference type="InterPro" id="IPR001005">
    <property type="entry name" value="SANT/Myb"/>
</dbReference>
<dbReference type="Pfam" id="PF15784">
    <property type="entry name" value="GPS2_interact"/>
    <property type="match status" value="1"/>
</dbReference>
<keyword evidence="9" id="KW-1185">Reference proteome</keyword>
<feature type="compositionally biased region" description="Polar residues" evidence="4">
    <location>
        <begin position="916"/>
        <end position="937"/>
    </location>
</feature>